<name>A0A849A981_9ACTN</name>
<accession>A0A849A981</accession>
<reference evidence="1 2" key="1">
    <citation type="submission" date="2020-05" db="EMBL/GenBank/DDBJ databases">
        <title>Nakamurella sp. DB0629 isolated from air conditioner.</title>
        <authorList>
            <person name="Kim D.H."/>
            <person name="Kim D.-U."/>
        </authorList>
    </citation>
    <scope>NUCLEOTIDE SEQUENCE [LARGE SCALE GENOMIC DNA]</scope>
    <source>
        <strain evidence="1 2">DB0629</strain>
    </source>
</reference>
<dbReference type="EMBL" id="JABEND010000014">
    <property type="protein sequence ID" value="NNG37494.1"/>
    <property type="molecule type" value="Genomic_DNA"/>
</dbReference>
<evidence type="ECO:0000313" key="2">
    <source>
        <dbReference type="Proteomes" id="UP000562984"/>
    </source>
</evidence>
<sequence length="162" mass="17352">MGRGVVYVHSAPAAICPHAEWALSSVLGDRVALHWTPQAAAPGQLRTDLSWTGAPGTGGQLANALKAWPMLRFEVTEEPSAGSDGERICHLPGRGIWRATTSANGDVMVGEDRIRALLEHGYGAEKLAHELQQLLGADIDAELEPYRRAGDGTQVTWLHQVG</sequence>
<organism evidence="1 2">
    <name type="scientific">Nakamurella aerolata</name>
    <dbReference type="NCBI Taxonomy" id="1656892"/>
    <lineage>
        <taxon>Bacteria</taxon>
        <taxon>Bacillati</taxon>
        <taxon>Actinomycetota</taxon>
        <taxon>Actinomycetes</taxon>
        <taxon>Nakamurellales</taxon>
        <taxon>Nakamurellaceae</taxon>
        <taxon>Nakamurella</taxon>
    </lineage>
</organism>
<dbReference type="Pfam" id="PF11343">
    <property type="entry name" value="DUF3145"/>
    <property type="match status" value="1"/>
</dbReference>
<gene>
    <name evidence="1" type="ORF">HKD39_17670</name>
</gene>
<comment type="caution">
    <text evidence="1">The sequence shown here is derived from an EMBL/GenBank/DDBJ whole genome shotgun (WGS) entry which is preliminary data.</text>
</comment>
<evidence type="ECO:0000313" key="1">
    <source>
        <dbReference type="EMBL" id="NNG37494.1"/>
    </source>
</evidence>
<proteinExistence type="predicted"/>
<dbReference type="Proteomes" id="UP000562984">
    <property type="component" value="Unassembled WGS sequence"/>
</dbReference>
<dbReference type="InterPro" id="IPR021491">
    <property type="entry name" value="DUF3145"/>
</dbReference>
<keyword evidence="2" id="KW-1185">Reference proteome</keyword>
<protein>
    <submittedName>
        <fullName evidence="1">DUF3145 domain-containing protein</fullName>
    </submittedName>
</protein>
<dbReference type="AlphaFoldDB" id="A0A849A981"/>